<organism evidence="2 3">
    <name type="scientific">candidate division WWE3 bacterium RIFCSPLOWO2_01_FULL_39_13</name>
    <dbReference type="NCBI Taxonomy" id="1802624"/>
    <lineage>
        <taxon>Bacteria</taxon>
        <taxon>Katanobacteria</taxon>
    </lineage>
</organism>
<accession>A0A1F4V357</accession>
<dbReference type="STRING" id="1802624.A2982_01270"/>
<feature type="transmembrane region" description="Helical" evidence="1">
    <location>
        <begin position="7"/>
        <end position="28"/>
    </location>
</feature>
<keyword evidence="1" id="KW-1133">Transmembrane helix</keyword>
<dbReference type="Proteomes" id="UP000178771">
    <property type="component" value="Unassembled WGS sequence"/>
</dbReference>
<evidence type="ECO:0000313" key="3">
    <source>
        <dbReference type="Proteomes" id="UP000178771"/>
    </source>
</evidence>
<dbReference type="AlphaFoldDB" id="A0A1F4V357"/>
<protein>
    <submittedName>
        <fullName evidence="2">Uncharacterized protein</fullName>
    </submittedName>
</protein>
<name>A0A1F4V357_UNCKA</name>
<evidence type="ECO:0000256" key="1">
    <source>
        <dbReference type="SAM" id="Phobius"/>
    </source>
</evidence>
<proteinExistence type="predicted"/>
<reference evidence="2 3" key="1">
    <citation type="journal article" date="2016" name="Nat. Commun.">
        <title>Thousands of microbial genomes shed light on interconnected biogeochemical processes in an aquifer system.</title>
        <authorList>
            <person name="Anantharaman K."/>
            <person name="Brown C.T."/>
            <person name="Hug L.A."/>
            <person name="Sharon I."/>
            <person name="Castelle C.J."/>
            <person name="Probst A.J."/>
            <person name="Thomas B.C."/>
            <person name="Singh A."/>
            <person name="Wilkins M.J."/>
            <person name="Karaoz U."/>
            <person name="Brodie E.L."/>
            <person name="Williams K.H."/>
            <person name="Hubbard S.S."/>
            <person name="Banfield J.F."/>
        </authorList>
    </citation>
    <scope>NUCLEOTIDE SEQUENCE [LARGE SCALE GENOMIC DNA]</scope>
</reference>
<keyword evidence="1" id="KW-0812">Transmembrane</keyword>
<gene>
    <name evidence="2" type="ORF">A2982_01270</name>
</gene>
<sequence>MIKIFKYILFSSIPIILLVTFIVLGYILPPKLISDGAEQFNNEEWKFAKYALNESGLMLGGSLEPLFITAYKVTTVKKISNEPRKCGLWPSGEEDAYIYGDYQATVRLYSYYGIPYGELAIKCQGEGSMKRFYIVY</sequence>
<dbReference type="EMBL" id="MEVH01000018">
    <property type="protein sequence ID" value="OGC51592.1"/>
    <property type="molecule type" value="Genomic_DNA"/>
</dbReference>
<evidence type="ECO:0000313" key="2">
    <source>
        <dbReference type="EMBL" id="OGC51592.1"/>
    </source>
</evidence>
<keyword evidence="1" id="KW-0472">Membrane</keyword>
<comment type="caution">
    <text evidence="2">The sequence shown here is derived from an EMBL/GenBank/DDBJ whole genome shotgun (WGS) entry which is preliminary data.</text>
</comment>